<dbReference type="InterPro" id="IPR025657">
    <property type="entry name" value="RadC_JAB"/>
</dbReference>
<dbReference type="RefSeq" id="WP_054729498.1">
    <property type="nucleotide sequence ID" value="NZ_CP012898.1"/>
</dbReference>
<evidence type="ECO:0000256" key="5">
    <source>
        <dbReference type="ARBA" id="ARBA00023049"/>
    </source>
</evidence>
<reference evidence="9 10" key="1">
    <citation type="submission" date="2015-10" db="EMBL/GenBank/DDBJ databases">
        <authorList>
            <person name="Gilbert D.G."/>
        </authorList>
    </citation>
    <scope>NUCLEOTIDE SEQUENCE [LARGE SCALE GENOMIC DNA]</scope>
    <source>
        <strain evidence="10">HZ-22</strain>
    </source>
</reference>
<dbReference type="OrthoDB" id="9804482at2"/>
<dbReference type="Pfam" id="PF04002">
    <property type="entry name" value="RadC"/>
    <property type="match status" value="1"/>
</dbReference>
<dbReference type="PROSITE" id="PS50249">
    <property type="entry name" value="MPN"/>
    <property type="match status" value="1"/>
</dbReference>
<accession>A0A0P0D5G0</accession>
<sequence length="232" mass="25530">MQEKQSSFSIKNWSHNDQPREKLRDKGKEALSDAELVAILIGSGNRNESAVALCKRILASVDNNLSDLGKLSLKQLMTFKGVGEAKAISIAAALELGRRRRGEEALKKKKITSSTSVFELMQPIIGELEHEEFWIIYLNNSNKVIQKRQLSKGGITGTLVDVRLVLKSALELGATGLILVHNHPSGTLIASEADKLLTNKLKVAAESLDIKVLDHLIVTEKAYFSFADENIL</sequence>
<dbReference type="GO" id="GO:0008237">
    <property type="term" value="F:metallopeptidase activity"/>
    <property type="evidence" value="ECO:0007669"/>
    <property type="project" value="UniProtKB-KW"/>
</dbReference>
<dbReference type="KEGG" id="ahz:APS56_13860"/>
<evidence type="ECO:0000256" key="1">
    <source>
        <dbReference type="ARBA" id="ARBA00022670"/>
    </source>
</evidence>
<dbReference type="Gene3D" id="3.40.140.10">
    <property type="entry name" value="Cytidine Deaminase, domain 2"/>
    <property type="match status" value="1"/>
</dbReference>
<dbReference type="NCBIfam" id="TIGR00608">
    <property type="entry name" value="radc"/>
    <property type="match status" value="1"/>
</dbReference>
<name>A0A0P0D5G0_9FLAO</name>
<dbReference type="AlphaFoldDB" id="A0A0P0D5G0"/>
<gene>
    <name evidence="9" type="ORF">APS56_13860</name>
</gene>
<keyword evidence="10" id="KW-1185">Reference proteome</keyword>
<dbReference type="NCBIfam" id="NF000642">
    <property type="entry name" value="PRK00024.1"/>
    <property type="match status" value="1"/>
</dbReference>
<keyword evidence="5" id="KW-0482">Metalloprotease</keyword>
<dbReference type="GO" id="GO:0006508">
    <property type="term" value="P:proteolysis"/>
    <property type="evidence" value="ECO:0007669"/>
    <property type="project" value="UniProtKB-KW"/>
</dbReference>
<keyword evidence="1" id="KW-0645">Protease</keyword>
<dbReference type="PANTHER" id="PTHR30471">
    <property type="entry name" value="DNA REPAIR PROTEIN RADC"/>
    <property type="match status" value="1"/>
</dbReference>
<proteinExistence type="inferred from homology"/>
<evidence type="ECO:0000256" key="3">
    <source>
        <dbReference type="ARBA" id="ARBA00022801"/>
    </source>
</evidence>
<feature type="region of interest" description="Disordered" evidence="7">
    <location>
        <begin position="1"/>
        <end position="27"/>
    </location>
</feature>
<dbReference type="InterPro" id="IPR020891">
    <property type="entry name" value="UPF0758_CS"/>
</dbReference>
<keyword evidence="2" id="KW-0479">Metal-binding</keyword>
<feature type="compositionally biased region" description="Basic and acidic residues" evidence="7">
    <location>
        <begin position="17"/>
        <end position="27"/>
    </location>
</feature>
<dbReference type="InterPro" id="IPR037518">
    <property type="entry name" value="MPN"/>
</dbReference>
<dbReference type="PATRIC" id="fig|1736674.3.peg.2831"/>
<dbReference type="EMBL" id="CP012898">
    <property type="protein sequence ID" value="ALJ06147.1"/>
    <property type="molecule type" value="Genomic_DNA"/>
</dbReference>
<evidence type="ECO:0000313" key="10">
    <source>
        <dbReference type="Proteomes" id="UP000057981"/>
    </source>
</evidence>
<dbReference type="PROSITE" id="PS01302">
    <property type="entry name" value="UPF0758"/>
    <property type="match status" value="1"/>
</dbReference>
<dbReference type="STRING" id="1736674.APS56_13860"/>
<evidence type="ECO:0000259" key="8">
    <source>
        <dbReference type="PROSITE" id="PS50249"/>
    </source>
</evidence>
<protein>
    <recommendedName>
        <fullName evidence="8">MPN domain-containing protein</fullName>
    </recommendedName>
</protein>
<keyword evidence="3" id="KW-0378">Hydrolase</keyword>
<dbReference type="InterPro" id="IPR046778">
    <property type="entry name" value="UPF0758_N"/>
</dbReference>
<evidence type="ECO:0000256" key="4">
    <source>
        <dbReference type="ARBA" id="ARBA00022833"/>
    </source>
</evidence>
<dbReference type="PANTHER" id="PTHR30471:SF3">
    <property type="entry name" value="UPF0758 PROTEIN YEES-RELATED"/>
    <property type="match status" value="1"/>
</dbReference>
<feature type="domain" description="MPN" evidence="8">
    <location>
        <begin position="110"/>
        <end position="232"/>
    </location>
</feature>
<dbReference type="Pfam" id="PF20582">
    <property type="entry name" value="UPF0758_N"/>
    <property type="match status" value="1"/>
</dbReference>
<dbReference type="InterPro" id="IPR001405">
    <property type="entry name" value="UPF0758"/>
</dbReference>
<organism evidence="9 10">
    <name type="scientific">Pseudalgibacter alginicilyticus</name>
    <dbReference type="NCBI Taxonomy" id="1736674"/>
    <lineage>
        <taxon>Bacteria</taxon>
        <taxon>Pseudomonadati</taxon>
        <taxon>Bacteroidota</taxon>
        <taxon>Flavobacteriia</taxon>
        <taxon>Flavobacteriales</taxon>
        <taxon>Flavobacteriaceae</taxon>
        <taxon>Pseudalgibacter</taxon>
    </lineage>
</organism>
<feature type="compositionally biased region" description="Polar residues" evidence="7">
    <location>
        <begin position="1"/>
        <end position="16"/>
    </location>
</feature>
<evidence type="ECO:0000313" key="9">
    <source>
        <dbReference type="EMBL" id="ALJ06147.1"/>
    </source>
</evidence>
<comment type="similarity">
    <text evidence="6">Belongs to the UPF0758 family.</text>
</comment>
<evidence type="ECO:0000256" key="6">
    <source>
        <dbReference type="RuleBase" id="RU003797"/>
    </source>
</evidence>
<evidence type="ECO:0000256" key="7">
    <source>
        <dbReference type="SAM" id="MobiDB-lite"/>
    </source>
</evidence>
<evidence type="ECO:0000256" key="2">
    <source>
        <dbReference type="ARBA" id="ARBA00022723"/>
    </source>
</evidence>
<dbReference type="CDD" id="cd08071">
    <property type="entry name" value="MPN_DUF2466"/>
    <property type="match status" value="1"/>
</dbReference>
<keyword evidence="4" id="KW-0862">Zinc</keyword>
<dbReference type="GO" id="GO:0046872">
    <property type="term" value="F:metal ion binding"/>
    <property type="evidence" value="ECO:0007669"/>
    <property type="project" value="UniProtKB-KW"/>
</dbReference>
<dbReference type="Proteomes" id="UP000057981">
    <property type="component" value="Chromosome"/>
</dbReference>